<dbReference type="AlphaFoldDB" id="A0AAW2ZBV2"/>
<dbReference type="SUPFAM" id="SSF48452">
    <property type="entry name" value="TPR-like"/>
    <property type="match status" value="1"/>
</dbReference>
<dbReference type="InterPro" id="IPR011990">
    <property type="entry name" value="TPR-like_helical_dom_sf"/>
</dbReference>
<feature type="compositionally biased region" description="Basic and acidic residues" evidence="1">
    <location>
        <begin position="1"/>
        <end position="17"/>
    </location>
</feature>
<proteinExistence type="predicted"/>
<evidence type="ECO:0000256" key="1">
    <source>
        <dbReference type="SAM" id="MobiDB-lite"/>
    </source>
</evidence>
<name>A0AAW2ZBV2_9EUKA</name>
<reference evidence="2 3" key="1">
    <citation type="submission" date="2024-03" db="EMBL/GenBank/DDBJ databases">
        <title>The Acrasis kona genome and developmental transcriptomes reveal deep origins of eukaryotic multicellular pathways.</title>
        <authorList>
            <person name="Sheikh S."/>
            <person name="Fu C.-J."/>
            <person name="Brown M.W."/>
            <person name="Baldauf S.L."/>
        </authorList>
    </citation>
    <scope>NUCLEOTIDE SEQUENCE [LARGE SCALE GENOMIC DNA]</scope>
    <source>
        <strain evidence="2 3">ATCC MYA-3509</strain>
    </source>
</reference>
<dbReference type="InterPro" id="IPR050754">
    <property type="entry name" value="FKBP4/5/8-like"/>
</dbReference>
<dbReference type="PANTHER" id="PTHR46512">
    <property type="entry name" value="PEPTIDYLPROLYL ISOMERASE"/>
    <property type="match status" value="1"/>
</dbReference>
<gene>
    <name evidence="2" type="ORF">AKO1_001115</name>
</gene>
<evidence type="ECO:0000313" key="2">
    <source>
        <dbReference type="EMBL" id="KAL0487241.1"/>
    </source>
</evidence>
<dbReference type="Proteomes" id="UP001431209">
    <property type="component" value="Unassembled WGS sequence"/>
</dbReference>
<protein>
    <submittedName>
        <fullName evidence="2">OEP61</fullName>
    </submittedName>
</protein>
<dbReference type="Gene3D" id="1.25.40.10">
    <property type="entry name" value="Tetratricopeptide repeat domain"/>
    <property type="match status" value="1"/>
</dbReference>
<dbReference type="EMBL" id="JAOPGA020001325">
    <property type="protein sequence ID" value="KAL0487241.1"/>
    <property type="molecule type" value="Genomic_DNA"/>
</dbReference>
<organism evidence="2 3">
    <name type="scientific">Acrasis kona</name>
    <dbReference type="NCBI Taxonomy" id="1008807"/>
    <lineage>
        <taxon>Eukaryota</taxon>
        <taxon>Discoba</taxon>
        <taxon>Heterolobosea</taxon>
        <taxon>Tetramitia</taxon>
        <taxon>Eutetramitia</taxon>
        <taxon>Acrasidae</taxon>
        <taxon>Acrasis</taxon>
    </lineage>
</organism>
<comment type="caution">
    <text evidence="2">The sequence shown here is derived from an EMBL/GenBank/DDBJ whole genome shotgun (WGS) entry which is preliminary data.</text>
</comment>
<evidence type="ECO:0000313" key="3">
    <source>
        <dbReference type="Proteomes" id="UP001431209"/>
    </source>
</evidence>
<sequence length="412" mass="48318">MTEHQKSGSEEVTEKPAPKISKYSGKIQMPKEVFNIPQHNQVDFDAIVEGSDGDGDPIRKKILVQGNGCLPNEGAKIKYIQQGFFLCPVNNDASKFNQLESDTNALGFNTRELAFKNNNSQHPLYEKCLMTMRQGEESVFEIPSRFRIDGDKEIYMNELRVPANVPSYYWFRATNVVRNRLKPDSFEERMENVNIEKQEGNDFYRKKDFKNASHSYNRAKNLVTDVREKLNEQQSSIMRNLKINIVMNLVKSYYQEKKHESCVKEVSDFFKQFWVPDLDKPRLVLYFAEMLYIRGKVFQLGGILLKESKEDLERAIEVLDLKMTLTNELQGLSDRLRQNVLNDLQTSKDKMKREKRSHDLRMKKAFMKVINESPYEEEMQEQRRAHIEQEERLAGRKVWFVNGTEIVDELKE</sequence>
<keyword evidence="3" id="KW-1185">Reference proteome</keyword>
<feature type="region of interest" description="Disordered" evidence="1">
    <location>
        <begin position="1"/>
        <end position="23"/>
    </location>
</feature>
<accession>A0AAW2ZBV2</accession>